<dbReference type="AlphaFoldDB" id="A0A448X2J8"/>
<dbReference type="EMBL" id="CAAALY010080968">
    <property type="protein sequence ID" value="VEL26541.1"/>
    <property type="molecule type" value="Genomic_DNA"/>
</dbReference>
<evidence type="ECO:0000313" key="1">
    <source>
        <dbReference type="EMBL" id="VEL26541.1"/>
    </source>
</evidence>
<dbReference type="Proteomes" id="UP000784294">
    <property type="component" value="Unassembled WGS sequence"/>
</dbReference>
<sequence>MVIDGPTKNNILRCKSSLPDRLTRLLIQDIEQPSQEDKKPILYSAKPFRRDYEQVRALLNASKSMIASTAF</sequence>
<reference evidence="1" key="1">
    <citation type="submission" date="2018-11" db="EMBL/GenBank/DDBJ databases">
        <authorList>
            <consortium name="Pathogen Informatics"/>
        </authorList>
    </citation>
    <scope>NUCLEOTIDE SEQUENCE</scope>
</reference>
<accession>A0A448X2J8</accession>
<proteinExistence type="predicted"/>
<name>A0A448X2J8_9PLAT</name>
<comment type="caution">
    <text evidence="1">The sequence shown here is derived from an EMBL/GenBank/DDBJ whole genome shotgun (WGS) entry which is preliminary data.</text>
</comment>
<dbReference type="OrthoDB" id="6235099at2759"/>
<keyword evidence="2" id="KW-1185">Reference proteome</keyword>
<protein>
    <submittedName>
        <fullName evidence="1">Uncharacterized protein</fullName>
    </submittedName>
</protein>
<organism evidence="1 2">
    <name type="scientific">Protopolystoma xenopodis</name>
    <dbReference type="NCBI Taxonomy" id="117903"/>
    <lineage>
        <taxon>Eukaryota</taxon>
        <taxon>Metazoa</taxon>
        <taxon>Spiralia</taxon>
        <taxon>Lophotrochozoa</taxon>
        <taxon>Platyhelminthes</taxon>
        <taxon>Monogenea</taxon>
        <taxon>Polyopisthocotylea</taxon>
        <taxon>Polystomatidea</taxon>
        <taxon>Polystomatidae</taxon>
        <taxon>Protopolystoma</taxon>
    </lineage>
</organism>
<evidence type="ECO:0000313" key="2">
    <source>
        <dbReference type="Proteomes" id="UP000784294"/>
    </source>
</evidence>
<gene>
    <name evidence="1" type="ORF">PXEA_LOCUS19981</name>
</gene>